<gene>
    <name evidence="1" type="primary">Fv4_0</name>
    <name evidence="1" type="ORF">ARAGUA_R16089</name>
</gene>
<feature type="non-terminal residue" evidence="1">
    <location>
        <position position="1"/>
    </location>
</feature>
<dbReference type="Pfam" id="PF00429">
    <property type="entry name" value="TLV_coat"/>
    <property type="match status" value="1"/>
</dbReference>
<dbReference type="AlphaFoldDB" id="A0A7L1T4Z7"/>
<feature type="non-terminal residue" evidence="1">
    <location>
        <position position="84"/>
    </location>
</feature>
<dbReference type="InterPro" id="IPR018154">
    <property type="entry name" value="TLV/ENV_coat_polyprotein"/>
</dbReference>
<reference evidence="1 2" key="1">
    <citation type="submission" date="2019-09" db="EMBL/GenBank/DDBJ databases">
        <title>Bird 10,000 Genomes (B10K) Project - Family phase.</title>
        <authorList>
            <person name="Zhang G."/>
        </authorList>
    </citation>
    <scope>NUCLEOTIDE SEQUENCE [LARGE SCALE GENOMIC DNA]</scope>
    <source>
        <strain evidence="1">B10K-DU-002-11</strain>
        <tissue evidence="1">Muscle</tissue>
    </source>
</reference>
<dbReference type="EMBL" id="VXBL01006983">
    <property type="protein sequence ID" value="NXO56611.1"/>
    <property type="molecule type" value="Genomic_DNA"/>
</dbReference>
<protein>
    <submittedName>
        <fullName evidence="1">ENV2 protein</fullName>
    </submittedName>
</protein>
<sequence length="84" mass="9317">LEFEMPALWKLLNSTYQILNSTNPNMATNCWLCYDVRPPFYEAVGISSKPELATAPDPTRCVRNTENGPGITMQHVSGQGRCIG</sequence>
<comment type="caution">
    <text evidence="1">The sequence shown here is derived from an EMBL/GenBank/DDBJ whole genome shotgun (WGS) entry which is preliminary data.</text>
</comment>
<organism evidence="1 2">
    <name type="scientific">Aramus guarauna</name>
    <name type="common">Limpkin</name>
    <name type="synonym">Scolopax guarauna</name>
    <dbReference type="NCBI Taxonomy" id="54356"/>
    <lineage>
        <taxon>Eukaryota</taxon>
        <taxon>Metazoa</taxon>
        <taxon>Chordata</taxon>
        <taxon>Craniata</taxon>
        <taxon>Vertebrata</taxon>
        <taxon>Euteleostomi</taxon>
        <taxon>Archelosauria</taxon>
        <taxon>Archosauria</taxon>
        <taxon>Dinosauria</taxon>
        <taxon>Saurischia</taxon>
        <taxon>Theropoda</taxon>
        <taxon>Coelurosauria</taxon>
        <taxon>Aves</taxon>
        <taxon>Neognathae</taxon>
        <taxon>Neoaves</taxon>
        <taxon>Gruiformes</taxon>
        <taxon>Aramidae</taxon>
        <taxon>Aramus</taxon>
    </lineage>
</organism>
<proteinExistence type="predicted"/>
<accession>A0A7L1T4Z7</accession>
<keyword evidence="2" id="KW-1185">Reference proteome</keyword>
<evidence type="ECO:0000313" key="2">
    <source>
        <dbReference type="Proteomes" id="UP000567570"/>
    </source>
</evidence>
<dbReference type="Proteomes" id="UP000567570">
    <property type="component" value="Unassembled WGS sequence"/>
</dbReference>
<name>A0A7L1T4Z7_ARAGA</name>
<evidence type="ECO:0000313" key="1">
    <source>
        <dbReference type="EMBL" id="NXO56611.1"/>
    </source>
</evidence>